<keyword evidence="3" id="KW-1185">Reference proteome</keyword>
<evidence type="ECO:0008006" key="4">
    <source>
        <dbReference type="Google" id="ProtNLM"/>
    </source>
</evidence>
<feature type="transmembrane region" description="Helical" evidence="1">
    <location>
        <begin position="50"/>
        <end position="83"/>
    </location>
</feature>
<keyword evidence="1" id="KW-0812">Transmembrane</keyword>
<comment type="caution">
    <text evidence="2">The sequence shown here is derived from an EMBL/GenBank/DDBJ whole genome shotgun (WGS) entry which is preliminary data.</text>
</comment>
<accession>A0ABU1A158</accession>
<feature type="transmembrane region" description="Helical" evidence="1">
    <location>
        <begin position="150"/>
        <end position="174"/>
    </location>
</feature>
<feature type="transmembrane region" description="Helical" evidence="1">
    <location>
        <begin position="117"/>
        <end position="138"/>
    </location>
</feature>
<organism evidence="2 3">
    <name type="scientific">Mesonia profundi</name>
    <dbReference type="NCBI Taxonomy" id="3070998"/>
    <lineage>
        <taxon>Bacteria</taxon>
        <taxon>Pseudomonadati</taxon>
        <taxon>Bacteroidota</taxon>
        <taxon>Flavobacteriia</taxon>
        <taxon>Flavobacteriales</taxon>
        <taxon>Flavobacteriaceae</taxon>
        <taxon>Mesonia</taxon>
    </lineage>
</organism>
<sequence length="202" mass="23041">MEKSIENIWKEGFESEAKLSSPVISNLYKKKSKLVIQQINSKSKKDNLSLIPVALIIFGILAFMGEMIIGIYVVILITTLFFVNKEMLKDLETVDTKDNTYSYLLNYKNQVKKIMKYSTWIAGFGLPLAILPAYWMFFEDSKIMAKFNTLHLGMEILIVMGLALLLSAIAILGYRLSTQVVYGSLLEKLENTIEDMEELMET</sequence>
<keyword evidence="1" id="KW-1133">Transmembrane helix</keyword>
<dbReference type="EMBL" id="JAVHUL010000010">
    <property type="protein sequence ID" value="MDQ7917001.1"/>
    <property type="molecule type" value="Genomic_DNA"/>
</dbReference>
<reference evidence="2 3" key="1">
    <citation type="submission" date="2023-08" db="EMBL/GenBank/DDBJ databases">
        <title>Mesonia sp. MT50, isolated from deep-sea sediment of the Mariana Trench.</title>
        <authorList>
            <person name="Fu H."/>
        </authorList>
    </citation>
    <scope>NUCLEOTIDE SEQUENCE [LARGE SCALE GENOMIC DNA]</scope>
    <source>
        <strain evidence="2 3">MT50</strain>
    </source>
</reference>
<evidence type="ECO:0000256" key="1">
    <source>
        <dbReference type="SAM" id="Phobius"/>
    </source>
</evidence>
<evidence type="ECO:0000313" key="2">
    <source>
        <dbReference type="EMBL" id="MDQ7917001.1"/>
    </source>
</evidence>
<name>A0ABU1A158_9FLAO</name>
<keyword evidence="1" id="KW-0472">Membrane</keyword>
<protein>
    <recommendedName>
        <fullName evidence="4">ABC transporter permease</fullName>
    </recommendedName>
</protein>
<evidence type="ECO:0000313" key="3">
    <source>
        <dbReference type="Proteomes" id="UP001230915"/>
    </source>
</evidence>
<dbReference type="Proteomes" id="UP001230915">
    <property type="component" value="Unassembled WGS sequence"/>
</dbReference>
<gene>
    <name evidence="2" type="ORF">RBU60_05385</name>
</gene>
<dbReference type="RefSeq" id="WP_308863679.1">
    <property type="nucleotide sequence ID" value="NZ_JAVHUL010000010.1"/>
</dbReference>
<proteinExistence type="predicted"/>